<keyword evidence="4" id="KW-1185">Reference proteome</keyword>
<dbReference type="SMART" id="SM00225">
    <property type="entry name" value="BTB"/>
    <property type="match status" value="1"/>
</dbReference>
<dbReference type="EMBL" id="CAFZ01000016">
    <property type="protein sequence ID" value="CCA67570.1"/>
    <property type="molecule type" value="Genomic_DNA"/>
</dbReference>
<dbReference type="HOGENOM" id="CLU_672879_0_0_1"/>
<comment type="caution">
    <text evidence="3">The sequence shown here is derived from an EMBL/GenBank/DDBJ whole genome shotgun (WGS) entry which is preliminary data.</text>
</comment>
<feature type="domain" description="BTB" evidence="2">
    <location>
        <begin position="121"/>
        <end position="186"/>
    </location>
</feature>
<protein>
    <recommendedName>
        <fullName evidence="2">BTB domain-containing protein</fullName>
    </recommendedName>
</protein>
<reference evidence="3 4" key="1">
    <citation type="journal article" date="2011" name="PLoS Pathog.">
        <title>Endophytic Life Strategies Decoded by Genome and Transcriptome Analyses of the Mutualistic Root Symbiont Piriformospora indica.</title>
        <authorList>
            <person name="Zuccaro A."/>
            <person name="Lahrmann U."/>
            <person name="Guldener U."/>
            <person name="Langen G."/>
            <person name="Pfiffi S."/>
            <person name="Biedenkopf D."/>
            <person name="Wong P."/>
            <person name="Samans B."/>
            <person name="Grimm C."/>
            <person name="Basiewicz M."/>
            <person name="Murat C."/>
            <person name="Martin F."/>
            <person name="Kogel K.H."/>
        </authorList>
    </citation>
    <scope>NUCLEOTIDE SEQUENCE [LARGE SCALE GENOMIC DNA]</scope>
    <source>
        <strain evidence="3 4">DSM 11827</strain>
    </source>
</reference>
<dbReference type="Proteomes" id="UP000007148">
    <property type="component" value="Unassembled WGS sequence"/>
</dbReference>
<dbReference type="eggNOG" id="ENOG502SPAA">
    <property type="taxonomic scope" value="Eukaryota"/>
</dbReference>
<feature type="region of interest" description="Disordered" evidence="1">
    <location>
        <begin position="22"/>
        <end position="46"/>
    </location>
</feature>
<dbReference type="InterPro" id="IPR000210">
    <property type="entry name" value="BTB/POZ_dom"/>
</dbReference>
<dbReference type="CDD" id="cd18186">
    <property type="entry name" value="BTB_POZ_ZBTB_KLHL-like"/>
    <property type="match status" value="1"/>
</dbReference>
<dbReference type="AlphaFoldDB" id="G4T8C5"/>
<dbReference type="OMA" id="CAREIDM"/>
<organism evidence="3 4">
    <name type="scientific">Serendipita indica (strain DSM 11827)</name>
    <name type="common">Root endophyte fungus</name>
    <name type="synonym">Piriformospora indica</name>
    <dbReference type="NCBI Taxonomy" id="1109443"/>
    <lineage>
        <taxon>Eukaryota</taxon>
        <taxon>Fungi</taxon>
        <taxon>Dikarya</taxon>
        <taxon>Basidiomycota</taxon>
        <taxon>Agaricomycotina</taxon>
        <taxon>Agaricomycetes</taxon>
        <taxon>Sebacinales</taxon>
        <taxon>Serendipitaceae</taxon>
        <taxon>Serendipita</taxon>
    </lineage>
</organism>
<name>G4T8C5_SERID</name>
<dbReference type="Pfam" id="PF00651">
    <property type="entry name" value="BTB"/>
    <property type="match status" value="1"/>
</dbReference>
<evidence type="ECO:0000259" key="2">
    <source>
        <dbReference type="PROSITE" id="PS50097"/>
    </source>
</evidence>
<dbReference type="PROSITE" id="PS50097">
    <property type="entry name" value="BTB"/>
    <property type="match status" value="1"/>
</dbReference>
<dbReference type="SUPFAM" id="SSF54695">
    <property type="entry name" value="POZ domain"/>
    <property type="match status" value="1"/>
</dbReference>
<gene>
    <name evidence="3" type="ORF">PIIN_01398</name>
</gene>
<proteinExistence type="predicted"/>
<accession>G4T8C5</accession>
<dbReference type="Gene3D" id="3.30.710.10">
    <property type="entry name" value="Potassium Channel Kv1.1, Chain A"/>
    <property type="match status" value="1"/>
</dbReference>
<evidence type="ECO:0000256" key="1">
    <source>
        <dbReference type="SAM" id="MobiDB-lite"/>
    </source>
</evidence>
<dbReference type="InParanoid" id="G4T8C5"/>
<evidence type="ECO:0000313" key="4">
    <source>
        <dbReference type="Proteomes" id="UP000007148"/>
    </source>
</evidence>
<sequence>MKSLNGASLALKTRRAALKRKRSYGAMEVDQDVSTQSNRPKKHKSSTYGSQFFITTPLDARFVIRPPHAEDTHSLISASKPLIDSLTTQNLDLDDKMGCVSRATCHTINATRQSDWWLTSGDIVLGVESLIFKVHKKVLAEHSSVFEGMFTLSAPAEGDCIEDIPFVQLYDSAGDWIEVLKWIYMGPPNDAFDLTQPAIFQTIKSYSNIASKYDMPALMEFAQEALVKLYSPNLLNLLEDDILRRVATTHAVESINLSRRCDMPSILPVAFFLLATAEDAALLLGETSASCQLQLADALRLQAGRQACEVAANTFLTSLLFQNSFETSKTELRLPSIECCSTSQRLKQLCETAFLTSSGAAAFARVLILLANQRTAMKVCGKCALEVEIWFVKYLDGLSLHLCRWFELD</sequence>
<evidence type="ECO:0000313" key="3">
    <source>
        <dbReference type="EMBL" id="CCA67570.1"/>
    </source>
</evidence>
<dbReference type="STRING" id="1109443.G4T8C5"/>
<dbReference type="InterPro" id="IPR011333">
    <property type="entry name" value="SKP1/BTB/POZ_sf"/>
</dbReference>
<dbReference type="OrthoDB" id="3218112at2759"/>